<dbReference type="EMBL" id="AP018203">
    <property type="protein sequence ID" value="BAY54721.1"/>
    <property type="molecule type" value="Genomic_DNA"/>
</dbReference>
<dbReference type="Pfam" id="PF00355">
    <property type="entry name" value="Rieske"/>
    <property type="match status" value="1"/>
</dbReference>
<keyword evidence="5" id="KW-0411">Iron-sulfur</keyword>
<evidence type="ECO:0000256" key="2">
    <source>
        <dbReference type="ARBA" id="ARBA00022723"/>
    </source>
</evidence>
<dbReference type="InterPro" id="IPR017941">
    <property type="entry name" value="Rieske_2Fe-2S"/>
</dbReference>
<dbReference type="GO" id="GO:0046872">
    <property type="term" value="F:metal ion binding"/>
    <property type="evidence" value="ECO:0007669"/>
    <property type="project" value="UniProtKB-KW"/>
</dbReference>
<evidence type="ECO:0000259" key="6">
    <source>
        <dbReference type="PROSITE" id="PS51296"/>
    </source>
</evidence>
<keyword evidence="1" id="KW-0001">2Fe-2S</keyword>
<dbReference type="PROSITE" id="PS51296">
    <property type="entry name" value="RIESKE"/>
    <property type="match status" value="1"/>
</dbReference>
<sequence length="331" mass="36993">MIDPILWNDWHPVARSADLKPGTILRSRLLGTDLVLWRGQNTGAIAWEDRCPHRSVQLSNGTVVNNTLVCPYHGLAYNSAGQCVKVPAHPNYVPPKQACVKSFAVQEQYGVVFVALGNPPTSVAPFPEWNDPTFQTYLSGGHYCRCSGLRAIENFLDVAHFPFVHAGILGEPSQPVIEDYEVHSIDTGIYMKNIQVWQPDPDGTGQGGIATYEYWTLRPLTAALMKKREDGQTMVLLTYMTPVSEEECLGWVWGALNYAHHLSEAEMEAFQDEVMLQDVGNLESHRPKRLPLDGQTEFHLPSDRASLAYRKWLKQLGVTYGTLRSSTTIVV</sequence>
<keyword evidence="2" id="KW-0479">Metal-binding</keyword>
<evidence type="ECO:0000313" key="8">
    <source>
        <dbReference type="Proteomes" id="UP000217895"/>
    </source>
</evidence>
<evidence type="ECO:0000256" key="1">
    <source>
        <dbReference type="ARBA" id="ARBA00022714"/>
    </source>
</evidence>
<protein>
    <submittedName>
        <fullName evidence="7">Rieske (2Fe-2S) iron-sulfur domain protein</fullName>
    </submittedName>
</protein>
<dbReference type="PANTHER" id="PTHR21266">
    <property type="entry name" value="IRON-SULFUR DOMAIN CONTAINING PROTEIN"/>
    <property type="match status" value="1"/>
</dbReference>
<dbReference type="Pfam" id="PF19112">
    <property type="entry name" value="VanA_C"/>
    <property type="match status" value="1"/>
</dbReference>
<dbReference type="Gene3D" id="3.90.380.10">
    <property type="entry name" value="Naphthalene 1,2-dioxygenase Alpha Subunit, Chain A, domain 1"/>
    <property type="match status" value="1"/>
</dbReference>
<dbReference type="Proteomes" id="UP000217895">
    <property type="component" value="Chromosome"/>
</dbReference>
<evidence type="ECO:0000256" key="3">
    <source>
        <dbReference type="ARBA" id="ARBA00023002"/>
    </source>
</evidence>
<evidence type="ECO:0000256" key="4">
    <source>
        <dbReference type="ARBA" id="ARBA00023004"/>
    </source>
</evidence>
<reference evidence="7 8" key="1">
    <citation type="submission" date="2017-06" db="EMBL/GenBank/DDBJ databases">
        <title>Genome sequencing of cyanobaciteial culture collection at National Institute for Environmental Studies (NIES).</title>
        <authorList>
            <person name="Hirose Y."/>
            <person name="Shimura Y."/>
            <person name="Fujisawa T."/>
            <person name="Nakamura Y."/>
            <person name="Kawachi M."/>
        </authorList>
    </citation>
    <scope>NUCLEOTIDE SEQUENCE [LARGE SCALE GENOMIC DNA]</scope>
    <source>
        <strain evidence="7 8">NIES-2135</strain>
    </source>
</reference>
<dbReference type="SUPFAM" id="SSF55961">
    <property type="entry name" value="Bet v1-like"/>
    <property type="match status" value="1"/>
</dbReference>
<feature type="domain" description="Rieske" evidence="6">
    <location>
        <begin position="11"/>
        <end position="114"/>
    </location>
</feature>
<name>A0A1Z4JDA8_LEPBY</name>
<proteinExistence type="predicted"/>
<dbReference type="GO" id="GO:0004497">
    <property type="term" value="F:monooxygenase activity"/>
    <property type="evidence" value="ECO:0007669"/>
    <property type="project" value="UniProtKB-ARBA"/>
</dbReference>
<dbReference type="GO" id="GO:0051537">
    <property type="term" value="F:2 iron, 2 sulfur cluster binding"/>
    <property type="evidence" value="ECO:0007669"/>
    <property type="project" value="UniProtKB-KW"/>
</dbReference>
<accession>A0A1Z4JDA8</accession>
<organism evidence="7 8">
    <name type="scientific">Leptolyngbya boryana NIES-2135</name>
    <dbReference type="NCBI Taxonomy" id="1973484"/>
    <lineage>
        <taxon>Bacteria</taxon>
        <taxon>Bacillati</taxon>
        <taxon>Cyanobacteriota</taxon>
        <taxon>Cyanophyceae</taxon>
        <taxon>Leptolyngbyales</taxon>
        <taxon>Leptolyngbyaceae</taxon>
        <taxon>Leptolyngbya group</taxon>
        <taxon>Leptolyngbya</taxon>
    </lineage>
</organism>
<dbReference type="SUPFAM" id="SSF50022">
    <property type="entry name" value="ISP domain"/>
    <property type="match status" value="1"/>
</dbReference>
<dbReference type="InterPro" id="IPR036922">
    <property type="entry name" value="Rieske_2Fe-2S_sf"/>
</dbReference>
<dbReference type="PANTHER" id="PTHR21266:SF60">
    <property type="entry name" value="3-KETOSTEROID-9-ALPHA-MONOOXYGENASE, OXYGENASE COMPONENT"/>
    <property type="match status" value="1"/>
</dbReference>
<keyword evidence="3" id="KW-0560">Oxidoreductase</keyword>
<dbReference type="GO" id="GO:0016705">
    <property type="term" value="F:oxidoreductase activity, acting on paired donors, with incorporation or reduction of molecular oxygen"/>
    <property type="evidence" value="ECO:0007669"/>
    <property type="project" value="UniProtKB-ARBA"/>
</dbReference>
<dbReference type="InterPro" id="IPR050584">
    <property type="entry name" value="Cholesterol_7-desaturase"/>
</dbReference>
<dbReference type="InterPro" id="IPR044043">
    <property type="entry name" value="VanA_C_cat"/>
</dbReference>
<evidence type="ECO:0000256" key="5">
    <source>
        <dbReference type="ARBA" id="ARBA00023014"/>
    </source>
</evidence>
<gene>
    <name evidence="7" type="ORF">NIES2135_15390</name>
</gene>
<dbReference type="Gene3D" id="2.102.10.10">
    <property type="entry name" value="Rieske [2Fe-2S] iron-sulphur domain"/>
    <property type="match status" value="1"/>
</dbReference>
<evidence type="ECO:0000313" key="7">
    <source>
        <dbReference type="EMBL" id="BAY54721.1"/>
    </source>
</evidence>
<keyword evidence="8" id="KW-1185">Reference proteome</keyword>
<dbReference type="AlphaFoldDB" id="A0A1Z4JDA8"/>
<keyword evidence="4" id="KW-0408">Iron</keyword>